<reference evidence="1 2" key="1">
    <citation type="submission" date="2017-05" db="EMBL/GenBank/DDBJ databases">
        <title>Whole genome sequence of Pseudomonas putida isolate 1312 commercialized as a biostimulant.</title>
        <authorList>
            <person name="Crovadore J."/>
            <person name="Blanc P."/>
            <person name="Chablais R."/>
            <person name="Cochard B."/>
            <person name="Grizard D."/>
            <person name="Lefort F."/>
        </authorList>
    </citation>
    <scope>NUCLEOTIDE SEQUENCE [LARGE SCALE GENOMIC DNA]</scope>
    <source>
        <strain evidence="1 2">1312</strain>
    </source>
</reference>
<proteinExistence type="predicted"/>
<dbReference type="EMBL" id="NFSB01000086">
    <property type="protein sequence ID" value="OUM27130.1"/>
    <property type="molecule type" value="Genomic_DNA"/>
</dbReference>
<dbReference type="AlphaFoldDB" id="A0A1Y3KTA9"/>
<gene>
    <name evidence="1" type="ORF">B8W72_23510</name>
</gene>
<name>A0A1Y3KTA9_PSEPU</name>
<accession>A0A1Y3KTA9</accession>
<evidence type="ECO:0000313" key="2">
    <source>
        <dbReference type="Proteomes" id="UP000196082"/>
    </source>
</evidence>
<sequence length="87" mass="9116">MDFRANAGGLGIRPGAEHLRMQSDERQLDSRGFLIVQPNPFGYAAGIEAVVQGDVAEEGSGLGTLLNNFGFEGFGVVAALRVHGKSA</sequence>
<comment type="caution">
    <text evidence="1">The sequence shown here is derived from an EMBL/GenBank/DDBJ whole genome shotgun (WGS) entry which is preliminary data.</text>
</comment>
<dbReference type="Proteomes" id="UP000196082">
    <property type="component" value="Unassembled WGS sequence"/>
</dbReference>
<evidence type="ECO:0000313" key="1">
    <source>
        <dbReference type="EMBL" id="OUM27130.1"/>
    </source>
</evidence>
<protein>
    <submittedName>
        <fullName evidence="1">Uncharacterized protein</fullName>
    </submittedName>
</protein>
<organism evidence="1 2">
    <name type="scientific">Pseudomonas putida</name>
    <name type="common">Arthrobacter siderocapsulatus</name>
    <dbReference type="NCBI Taxonomy" id="303"/>
    <lineage>
        <taxon>Bacteria</taxon>
        <taxon>Pseudomonadati</taxon>
        <taxon>Pseudomonadota</taxon>
        <taxon>Gammaproteobacteria</taxon>
        <taxon>Pseudomonadales</taxon>
        <taxon>Pseudomonadaceae</taxon>
        <taxon>Pseudomonas</taxon>
    </lineage>
</organism>